<keyword evidence="3" id="KW-1185">Reference proteome</keyword>
<dbReference type="EMBL" id="JACXVP010000002">
    <property type="protein sequence ID" value="KAG5625798.1"/>
    <property type="molecule type" value="Genomic_DNA"/>
</dbReference>
<dbReference type="Proteomes" id="UP000824120">
    <property type="component" value="Chromosome 2"/>
</dbReference>
<reference evidence="2 3" key="1">
    <citation type="submission" date="2020-09" db="EMBL/GenBank/DDBJ databases">
        <title>De no assembly of potato wild relative species, Solanum commersonii.</title>
        <authorList>
            <person name="Cho K."/>
        </authorList>
    </citation>
    <scope>NUCLEOTIDE SEQUENCE [LARGE SCALE GENOMIC DNA]</scope>
    <source>
        <strain evidence="2">LZ3.2</strain>
        <tissue evidence="2">Leaf</tissue>
    </source>
</reference>
<protein>
    <submittedName>
        <fullName evidence="2">Uncharacterized protein</fullName>
    </submittedName>
</protein>
<feature type="chain" id="PRO_5039894878" evidence="1">
    <location>
        <begin position="20"/>
        <end position="65"/>
    </location>
</feature>
<organism evidence="2 3">
    <name type="scientific">Solanum commersonii</name>
    <name type="common">Commerson's wild potato</name>
    <name type="synonym">Commerson's nightshade</name>
    <dbReference type="NCBI Taxonomy" id="4109"/>
    <lineage>
        <taxon>Eukaryota</taxon>
        <taxon>Viridiplantae</taxon>
        <taxon>Streptophyta</taxon>
        <taxon>Embryophyta</taxon>
        <taxon>Tracheophyta</taxon>
        <taxon>Spermatophyta</taxon>
        <taxon>Magnoliopsida</taxon>
        <taxon>eudicotyledons</taxon>
        <taxon>Gunneridae</taxon>
        <taxon>Pentapetalae</taxon>
        <taxon>asterids</taxon>
        <taxon>lamiids</taxon>
        <taxon>Solanales</taxon>
        <taxon>Solanaceae</taxon>
        <taxon>Solanoideae</taxon>
        <taxon>Solaneae</taxon>
        <taxon>Solanum</taxon>
    </lineage>
</organism>
<evidence type="ECO:0000313" key="2">
    <source>
        <dbReference type="EMBL" id="KAG5625798.1"/>
    </source>
</evidence>
<keyword evidence="1" id="KW-0732">Signal</keyword>
<sequence length="65" mass="7517">MFILYVLFIVFGLNKLGNTSNEFESSTLVLILRCDLNSPYRYPRGTKILVVLKGRLGVLYYNNKQ</sequence>
<proteinExistence type="predicted"/>
<comment type="caution">
    <text evidence="2">The sequence shown here is derived from an EMBL/GenBank/DDBJ whole genome shotgun (WGS) entry which is preliminary data.</text>
</comment>
<accession>A0A9J6AMG6</accession>
<feature type="signal peptide" evidence="1">
    <location>
        <begin position="1"/>
        <end position="19"/>
    </location>
</feature>
<evidence type="ECO:0000256" key="1">
    <source>
        <dbReference type="SAM" id="SignalP"/>
    </source>
</evidence>
<gene>
    <name evidence="2" type="ORF">H5410_011016</name>
</gene>
<evidence type="ECO:0000313" key="3">
    <source>
        <dbReference type="Proteomes" id="UP000824120"/>
    </source>
</evidence>
<dbReference type="AlphaFoldDB" id="A0A9J6AMG6"/>
<name>A0A9J6AMG6_SOLCO</name>